<keyword evidence="9" id="KW-1185">Reference proteome</keyword>
<evidence type="ECO:0000256" key="4">
    <source>
        <dbReference type="ARBA" id="ARBA00022692"/>
    </source>
</evidence>
<dbReference type="InterPro" id="IPR003416">
    <property type="entry name" value="MgtC/SapB/SrpB/YhiD_fam"/>
</dbReference>
<keyword evidence="5 7" id="KW-1133">Transmembrane helix</keyword>
<dbReference type="AlphaFoldDB" id="A0A086YB77"/>
<evidence type="ECO:0000256" key="7">
    <source>
        <dbReference type="RuleBase" id="RU365041"/>
    </source>
</evidence>
<dbReference type="GO" id="GO:0005886">
    <property type="term" value="C:plasma membrane"/>
    <property type="evidence" value="ECO:0007669"/>
    <property type="project" value="UniProtKB-SubCell"/>
</dbReference>
<dbReference type="Proteomes" id="UP000028826">
    <property type="component" value="Unassembled WGS sequence"/>
</dbReference>
<dbReference type="OrthoDB" id="9811198at2"/>
<dbReference type="PRINTS" id="PR01837">
    <property type="entry name" value="MGTCSAPBPROT"/>
</dbReference>
<dbReference type="PANTHER" id="PTHR33778">
    <property type="entry name" value="PROTEIN MGTC"/>
    <property type="match status" value="1"/>
</dbReference>
<dbReference type="RefSeq" id="WP_035708223.1">
    <property type="nucleotide sequence ID" value="NZ_CAMIFG010000001.1"/>
</dbReference>
<organism evidence="8 9">
    <name type="scientific">Haematobacter massiliensis</name>
    <dbReference type="NCBI Taxonomy" id="195105"/>
    <lineage>
        <taxon>Bacteria</taxon>
        <taxon>Pseudomonadati</taxon>
        <taxon>Pseudomonadota</taxon>
        <taxon>Alphaproteobacteria</taxon>
        <taxon>Rhodobacterales</taxon>
        <taxon>Paracoccaceae</taxon>
        <taxon>Haematobacter</taxon>
    </lineage>
</organism>
<keyword evidence="7" id="KW-0997">Cell inner membrane</keyword>
<accession>A0A086YB77</accession>
<evidence type="ECO:0000313" key="9">
    <source>
        <dbReference type="Proteomes" id="UP000028826"/>
    </source>
</evidence>
<dbReference type="Pfam" id="PF02308">
    <property type="entry name" value="MgtC"/>
    <property type="match status" value="1"/>
</dbReference>
<dbReference type="InterPro" id="IPR049177">
    <property type="entry name" value="MgtC_SapB_SrpB_YhiD_N"/>
</dbReference>
<name>A0A086YB77_9RHOB</name>
<dbReference type="EMBL" id="JGYG01000002">
    <property type="protein sequence ID" value="KFI31527.1"/>
    <property type="molecule type" value="Genomic_DNA"/>
</dbReference>
<dbReference type="STRING" id="195105.CN97_11045"/>
<feature type="transmembrane region" description="Helical" evidence="7">
    <location>
        <begin position="20"/>
        <end position="37"/>
    </location>
</feature>
<gene>
    <name evidence="8" type="ORF">CN97_11045</name>
</gene>
<comment type="subcellular location">
    <subcellularLocation>
        <location evidence="7">Cell inner membrane</location>
        <topology evidence="7">Multi-pass membrane protein</topology>
    </subcellularLocation>
    <subcellularLocation>
        <location evidence="1">Cell membrane</location>
        <topology evidence="1">Multi-pass membrane protein</topology>
    </subcellularLocation>
</comment>
<evidence type="ECO:0000256" key="5">
    <source>
        <dbReference type="ARBA" id="ARBA00022989"/>
    </source>
</evidence>
<proteinExistence type="inferred from homology"/>
<reference evidence="8 9" key="1">
    <citation type="submission" date="2014-03" db="EMBL/GenBank/DDBJ databases">
        <title>Genome of Haematobacter massiliensis CCUG 47968.</title>
        <authorList>
            <person name="Wang D."/>
            <person name="Wang G."/>
        </authorList>
    </citation>
    <scope>NUCLEOTIDE SEQUENCE [LARGE SCALE GENOMIC DNA]</scope>
    <source>
        <strain evidence="8 9">CCUG 47968</strain>
    </source>
</reference>
<evidence type="ECO:0000256" key="2">
    <source>
        <dbReference type="ARBA" id="ARBA00009298"/>
    </source>
</evidence>
<dbReference type="eggNOG" id="COG1285">
    <property type="taxonomic scope" value="Bacteria"/>
</dbReference>
<evidence type="ECO:0000313" key="8">
    <source>
        <dbReference type="EMBL" id="KFI31527.1"/>
    </source>
</evidence>
<keyword evidence="3" id="KW-1003">Cell membrane</keyword>
<protein>
    <recommendedName>
        <fullName evidence="7">Protein MgtC</fullName>
    </recommendedName>
</protein>
<feature type="transmembrane region" description="Helical" evidence="7">
    <location>
        <begin position="46"/>
        <end position="65"/>
    </location>
</feature>
<comment type="caution">
    <text evidence="8">The sequence shown here is derived from an EMBL/GenBank/DDBJ whole genome shotgun (WGS) entry which is preliminary data.</text>
</comment>
<feature type="transmembrane region" description="Helical" evidence="7">
    <location>
        <begin position="134"/>
        <end position="151"/>
    </location>
</feature>
<keyword evidence="6 7" id="KW-0472">Membrane</keyword>
<sequence length="167" mass="17424">MLAVLKEELSAPFEAFPMEVAVLRLLAAVALGGLIGFEREMKEKPAGLRTHMMVALASCLFTLMAFEMVQVEAQGSGASIQADPIRAIEAVTAGVAFLAAGTIFSQRGRVNGLTTGASMWLAGAVGLACGAGRIPLAALATVVTLILLWLVRLASRRIGAVQSDERA</sequence>
<evidence type="ECO:0000256" key="3">
    <source>
        <dbReference type="ARBA" id="ARBA00022475"/>
    </source>
</evidence>
<keyword evidence="4 7" id="KW-0812">Transmembrane</keyword>
<evidence type="ECO:0000256" key="1">
    <source>
        <dbReference type="ARBA" id="ARBA00004651"/>
    </source>
</evidence>
<comment type="similarity">
    <text evidence="2 7">Belongs to the MgtC/SapB family.</text>
</comment>
<dbReference type="PANTHER" id="PTHR33778:SF1">
    <property type="entry name" value="MAGNESIUM TRANSPORTER YHID-RELATED"/>
    <property type="match status" value="1"/>
</dbReference>
<evidence type="ECO:0000256" key="6">
    <source>
        <dbReference type="ARBA" id="ARBA00023136"/>
    </source>
</evidence>